<name>A0A9D3PR02_MEGAT</name>
<dbReference type="Pfam" id="PF01344">
    <property type="entry name" value="Kelch_1"/>
    <property type="match status" value="1"/>
</dbReference>
<feature type="compositionally biased region" description="Pro residues" evidence="3">
    <location>
        <begin position="52"/>
        <end position="75"/>
    </location>
</feature>
<dbReference type="GO" id="GO:0032465">
    <property type="term" value="P:regulation of cytokinesis"/>
    <property type="evidence" value="ECO:0007669"/>
    <property type="project" value="TreeGrafter"/>
</dbReference>
<proteinExistence type="predicted"/>
<dbReference type="GO" id="GO:0097602">
    <property type="term" value="F:cullin family protein binding"/>
    <property type="evidence" value="ECO:0007669"/>
    <property type="project" value="TreeGrafter"/>
</dbReference>
<dbReference type="SMART" id="SM00875">
    <property type="entry name" value="BACK"/>
    <property type="match status" value="1"/>
</dbReference>
<dbReference type="OrthoDB" id="45365at2759"/>
<dbReference type="InterPro" id="IPR015915">
    <property type="entry name" value="Kelch-typ_b-propeller"/>
</dbReference>
<dbReference type="SMART" id="SM00225">
    <property type="entry name" value="BTB"/>
    <property type="match status" value="1"/>
</dbReference>
<dbReference type="Gene3D" id="1.25.40.420">
    <property type="match status" value="1"/>
</dbReference>
<dbReference type="GO" id="GO:0031463">
    <property type="term" value="C:Cul3-RING ubiquitin ligase complex"/>
    <property type="evidence" value="ECO:0007669"/>
    <property type="project" value="TreeGrafter"/>
</dbReference>
<feature type="compositionally biased region" description="Pro residues" evidence="3">
    <location>
        <begin position="127"/>
        <end position="137"/>
    </location>
</feature>
<keyword evidence="2" id="KW-0677">Repeat</keyword>
<dbReference type="Gene3D" id="2.120.10.80">
    <property type="entry name" value="Kelch-type beta propeller"/>
    <property type="match status" value="1"/>
</dbReference>
<feature type="domain" description="BTB" evidence="4">
    <location>
        <begin position="176"/>
        <end position="243"/>
    </location>
</feature>
<dbReference type="SUPFAM" id="SSF54695">
    <property type="entry name" value="POZ domain"/>
    <property type="match status" value="1"/>
</dbReference>
<dbReference type="PROSITE" id="PS50097">
    <property type="entry name" value="BTB"/>
    <property type="match status" value="1"/>
</dbReference>
<keyword evidence="6" id="KW-1185">Reference proteome</keyword>
<dbReference type="PANTHER" id="PTHR45632">
    <property type="entry name" value="LD33804P"/>
    <property type="match status" value="1"/>
</dbReference>
<dbReference type="EMBL" id="JAFDVH010000015">
    <property type="protein sequence ID" value="KAG7463555.1"/>
    <property type="molecule type" value="Genomic_DNA"/>
</dbReference>
<dbReference type="AlphaFoldDB" id="A0A9D3PR02"/>
<dbReference type="Gene3D" id="3.30.710.10">
    <property type="entry name" value="Potassium Channel Kv1.1, Chain A"/>
    <property type="match status" value="1"/>
</dbReference>
<evidence type="ECO:0000256" key="1">
    <source>
        <dbReference type="ARBA" id="ARBA00022441"/>
    </source>
</evidence>
<dbReference type="SUPFAM" id="SSF117281">
    <property type="entry name" value="Kelch motif"/>
    <property type="match status" value="1"/>
</dbReference>
<dbReference type="GO" id="GO:0016567">
    <property type="term" value="P:protein ubiquitination"/>
    <property type="evidence" value="ECO:0007669"/>
    <property type="project" value="TreeGrafter"/>
</dbReference>
<dbReference type="Pfam" id="PF00651">
    <property type="entry name" value="BTB"/>
    <property type="match status" value="1"/>
</dbReference>
<feature type="region of interest" description="Disordered" evidence="3">
    <location>
        <begin position="1"/>
        <end position="152"/>
    </location>
</feature>
<evidence type="ECO:0000259" key="4">
    <source>
        <dbReference type="PROSITE" id="PS50097"/>
    </source>
</evidence>
<dbReference type="InterPro" id="IPR011705">
    <property type="entry name" value="BACK"/>
</dbReference>
<sequence>MGSSGEGNILQRKLSRLGSRKSQKESSKARVPSPRPPELTPKPPELRNKPPKLAPKPPELPPKPPKLPPKPPQLPRKPSKFESKAPEFPQHQNNLQTIPPDLALNPPDLTPDSPEITPVPSELTPNLPEPIPVPPELTPDSPELVSKPGSRVFSSSEHGAAILQGFEHFRSDKALCDVTLVSGDSGETFPVHRVIMASASDYFRDMFTGGMNDQGVIKLEGVSGRGLRRVIEFIYTGGVTLTVDCLQETLEAATFLKVSPILRFCNDLLSSEITIDNCVEVELVASDLGLEEVLAQVREFVQRNFSALVRSGRYLQLLESSVRHALASDGLRGLTEAELYRAARGWLEHDPASRRGSSHALLSCVRFPLMSPTELLCISQGDGGGDGALRDDPACVHLLLEASTYQMLPFLQPALQSPRTRIRSDSARLLVLGGVVRQQLVVSRELRLYDDDAAAWRPLQPMEAPRYQHGAALIGGFLYVVGGQSEYDTKGKTAVDSVHRYDPRYDRWLQVASLNEKRTFFHLSALRGRLYAAGGRNSSGEIDSVECYDLSKNEWTFVSPMAEPRYGHAGTAHGELMYISGGITQDVFQKELLVYDPEADRWSRLPDMATPRGLHCMCTVGDRLYVMGGNHFHGANEYDDVLSCEFYSPATEQWTAVAPMGRGQSDVGVAVFRGQVYVMGGYSWNSRCMLDLVQRYDPELDRWEEVLNLLEPTGGIRACAMTVHLPEESVEGHAPEFPLSTP</sequence>
<evidence type="ECO:0000313" key="5">
    <source>
        <dbReference type="EMBL" id="KAG7463555.1"/>
    </source>
</evidence>
<protein>
    <recommendedName>
        <fullName evidence="4">BTB domain-containing protein</fullName>
    </recommendedName>
</protein>
<dbReference type="SMART" id="SM00612">
    <property type="entry name" value="Kelch"/>
    <property type="match status" value="6"/>
</dbReference>
<evidence type="ECO:0000256" key="2">
    <source>
        <dbReference type="ARBA" id="ARBA00022737"/>
    </source>
</evidence>
<organism evidence="5 6">
    <name type="scientific">Megalops atlanticus</name>
    <name type="common">Tarpon</name>
    <name type="synonym">Clupea gigantea</name>
    <dbReference type="NCBI Taxonomy" id="7932"/>
    <lineage>
        <taxon>Eukaryota</taxon>
        <taxon>Metazoa</taxon>
        <taxon>Chordata</taxon>
        <taxon>Craniata</taxon>
        <taxon>Vertebrata</taxon>
        <taxon>Euteleostomi</taxon>
        <taxon>Actinopterygii</taxon>
        <taxon>Neopterygii</taxon>
        <taxon>Teleostei</taxon>
        <taxon>Elopiformes</taxon>
        <taxon>Megalopidae</taxon>
        <taxon>Megalops</taxon>
    </lineage>
</organism>
<reference evidence="5" key="1">
    <citation type="submission" date="2021-01" db="EMBL/GenBank/DDBJ databases">
        <authorList>
            <person name="Zahm M."/>
            <person name="Roques C."/>
            <person name="Cabau C."/>
            <person name="Klopp C."/>
            <person name="Donnadieu C."/>
            <person name="Jouanno E."/>
            <person name="Lampietro C."/>
            <person name="Louis A."/>
            <person name="Herpin A."/>
            <person name="Echchiki A."/>
            <person name="Berthelot C."/>
            <person name="Parey E."/>
            <person name="Roest-Crollius H."/>
            <person name="Braasch I."/>
            <person name="Postlethwait J."/>
            <person name="Bobe J."/>
            <person name="Montfort J."/>
            <person name="Bouchez O."/>
            <person name="Begum T."/>
            <person name="Mejri S."/>
            <person name="Adams A."/>
            <person name="Chen W.-J."/>
            <person name="Guiguen Y."/>
        </authorList>
    </citation>
    <scope>NUCLEOTIDE SEQUENCE</scope>
    <source>
        <strain evidence="5">YG-15Mar2019-1</strain>
        <tissue evidence="5">Brain</tissue>
    </source>
</reference>
<dbReference type="InterPro" id="IPR011333">
    <property type="entry name" value="SKP1/BTB/POZ_sf"/>
</dbReference>
<gene>
    <name evidence="5" type="ORF">MATL_G00177730</name>
</gene>
<dbReference type="Pfam" id="PF24681">
    <property type="entry name" value="Kelch_KLHDC2_KLHL20_DRC7"/>
    <property type="match status" value="1"/>
</dbReference>
<dbReference type="GO" id="GO:0004842">
    <property type="term" value="F:ubiquitin-protein transferase activity"/>
    <property type="evidence" value="ECO:0007669"/>
    <property type="project" value="TreeGrafter"/>
</dbReference>
<feature type="compositionally biased region" description="Pro residues" evidence="3">
    <location>
        <begin position="33"/>
        <end position="43"/>
    </location>
</feature>
<dbReference type="PANTHER" id="PTHR45632:SF9">
    <property type="entry name" value="KELCH-LIKE PROTEIN 9 ISOFORM X1"/>
    <property type="match status" value="1"/>
</dbReference>
<evidence type="ECO:0000256" key="3">
    <source>
        <dbReference type="SAM" id="MobiDB-lite"/>
    </source>
</evidence>
<keyword evidence="1" id="KW-0880">Kelch repeat</keyword>
<dbReference type="Proteomes" id="UP001046870">
    <property type="component" value="Chromosome 15"/>
</dbReference>
<dbReference type="InterPro" id="IPR006652">
    <property type="entry name" value="Kelch_1"/>
</dbReference>
<accession>A0A9D3PR02</accession>
<dbReference type="Pfam" id="PF07707">
    <property type="entry name" value="BACK"/>
    <property type="match status" value="1"/>
</dbReference>
<dbReference type="InterPro" id="IPR000210">
    <property type="entry name" value="BTB/POZ_dom"/>
</dbReference>
<comment type="caution">
    <text evidence="5">The sequence shown here is derived from an EMBL/GenBank/DDBJ whole genome shotgun (WGS) entry which is preliminary data.</text>
</comment>
<evidence type="ECO:0000313" key="6">
    <source>
        <dbReference type="Proteomes" id="UP001046870"/>
    </source>
</evidence>